<evidence type="ECO:0000256" key="3">
    <source>
        <dbReference type="ARBA" id="ARBA00023163"/>
    </source>
</evidence>
<feature type="domain" description="HTH araC/xylS-type" evidence="4">
    <location>
        <begin position="155"/>
        <end position="252"/>
    </location>
</feature>
<dbReference type="Gene3D" id="2.60.120.10">
    <property type="entry name" value="Jelly Rolls"/>
    <property type="match status" value="1"/>
</dbReference>
<dbReference type="InterPro" id="IPR014710">
    <property type="entry name" value="RmlC-like_jellyroll"/>
</dbReference>
<evidence type="ECO:0000313" key="5">
    <source>
        <dbReference type="EMBL" id="KAA5805354.1"/>
    </source>
</evidence>
<reference evidence="5 6" key="1">
    <citation type="submission" date="2019-09" db="EMBL/GenBank/DDBJ databases">
        <authorList>
            <person name="Kevbrin V."/>
            <person name="Grouzdev D.S."/>
        </authorList>
    </citation>
    <scope>NUCLEOTIDE SEQUENCE [LARGE SCALE GENOMIC DNA]</scope>
    <source>
        <strain evidence="5 6">G-192</strain>
    </source>
</reference>
<keyword evidence="1" id="KW-0805">Transcription regulation</keyword>
<evidence type="ECO:0000256" key="1">
    <source>
        <dbReference type="ARBA" id="ARBA00023015"/>
    </source>
</evidence>
<dbReference type="EMBL" id="VWOJ01000001">
    <property type="protein sequence ID" value="KAA5805354.1"/>
    <property type="molecule type" value="Genomic_DNA"/>
</dbReference>
<dbReference type="InterPro" id="IPR011051">
    <property type="entry name" value="RmlC_Cupin_sf"/>
</dbReference>
<accession>A0A5M6ZP53</accession>
<dbReference type="PANTHER" id="PTHR11019:SF159">
    <property type="entry name" value="TRANSCRIPTIONAL REGULATOR-RELATED"/>
    <property type="match status" value="1"/>
</dbReference>
<gene>
    <name evidence="5" type="ORF">F1654_05080</name>
</gene>
<name>A0A5M6ZP53_9PROT</name>
<dbReference type="CDD" id="cd06124">
    <property type="entry name" value="cupin_NimR-like_N"/>
    <property type="match status" value="1"/>
</dbReference>
<comment type="caution">
    <text evidence="5">The sequence shown here is derived from an EMBL/GenBank/DDBJ whole genome shotgun (WGS) entry which is preliminary data.</text>
</comment>
<dbReference type="Pfam" id="PF12833">
    <property type="entry name" value="HTH_18"/>
    <property type="match status" value="1"/>
</dbReference>
<dbReference type="Gene3D" id="1.10.10.60">
    <property type="entry name" value="Homeodomain-like"/>
    <property type="match status" value="1"/>
</dbReference>
<proteinExistence type="predicted"/>
<dbReference type="PANTHER" id="PTHR11019">
    <property type="entry name" value="HTH-TYPE TRANSCRIPTIONAL REGULATOR NIMR"/>
    <property type="match status" value="1"/>
</dbReference>
<keyword evidence="6" id="KW-1185">Reference proteome</keyword>
<dbReference type="InterPro" id="IPR018060">
    <property type="entry name" value="HTH_AraC"/>
</dbReference>
<organism evidence="5 6">
    <name type="scientific">Alkalicaulis satelles</name>
    <dbReference type="NCBI Taxonomy" id="2609175"/>
    <lineage>
        <taxon>Bacteria</taxon>
        <taxon>Pseudomonadati</taxon>
        <taxon>Pseudomonadota</taxon>
        <taxon>Alphaproteobacteria</taxon>
        <taxon>Maricaulales</taxon>
        <taxon>Maricaulaceae</taxon>
        <taxon>Alkalicaulis</taxon>
    </lineage>
</organism>
<dbReference type="SUPFAM" id="SSF46689">
    <property type="entry name" value="Homeodomain-like"/>
    <property type="match status" value="2"/>
</dbReference>
<dbReference type="GO" id="GO:0043565">
    <property type="term" value="F:sequence-specific DNA binding"/>
    <property type="evidence" value="ECO:0007669"/>
    <property type="project" value="InterPro"/>
</dbReference>
<evidence type="ECO:0000256" key="2">
    <source>
        <dbReference type="ARBA" id="ARBA00023125"/>
    </source>
</evidence>
<evidence type="ECO:0000313" key="6">
    <source>
        <dbReference type="Proteomes" id="UP000325122"/>
    </source>
</evidence>
<protein>
    <submittedName>
        <fullName evidence="5">AraC family transcriptional regulator</fullName>
    </submittedName>
</protein>
<dbReference type="PROSITE" id="PS01124">
    <property type="entry name" value="HTH_ARAC_FAMILY_2"/>
    <property type="match status" value="1"/>
</dbReference>
<evidence type="ECO:0000259" key="4">
    <source>
        <dbReference type="PROSITE" id="PS01124"/>
    </source>
</evidence>
<dbReference type="Pfam" id="PF02311">
    <property type="entry name" value="AraC_binding"/>
    <property type="match status" value="1"/>
</dbReference>
<dbReference type="SMART" id="SM00342">
    <property type="entry name" value="HTH_ARAC"/>
    <property type="match status" value="1"/>
</dbReference>
<dbReference type="Proteomes" id="UP000325122">
    <property type="component" value="Unassembled WGS sequence"/>
</dbReference>
<dbReference type="AlphaFoldDB" id="A0A5M6ZP53"/>
<dbReference type="GO" id="GO:0003700">
    <property type="term" value="F:DNA-binding transcription factor activity"/>
    <property type="evidence" value="ECO:0007669"/>
    <property type="project" value="InterPro"/>
</dbReference>
<dbReference type="SUPFAM" id="SSF51182">
    <property type="entry name" value="RmlC-like cupins"/>
    <property type="match status" value="1"/>
</dbReference>
<dbReference type="InterPro" id="IPR009057">
    <property type="entry name" value="Homeodomain-like_sf"/>
</dbReference>
<keyword evidence="3" id="KW-0804">Transcription</keyword>
<dbReference type="InterPro" id="IPR003313">
    <property type="entry name" value="AraC-bd"/>
</dbReference>
<sequence>MRQSASPADEPHFFMRSLAIDYAAGGSEGCHTHPWPQFLYARSGAVRADINGQYWTIPPRRGLWIPTGVLHRLRMSSNLQLRTLYIRPSMASVQPVHVVNVSGLLHEAIIEVCARGWLDDRIAIDRHLGALILHDLVRRDDTRMSLTRPGDRRAARLADMLADRTLNSTPLGALCLRAGLSRRTAERLFLAETGLAPSQWRRFTVLSEALVDIAGGASIEHAAFAAGYQSRSAFSEAFTRAFGFPPGAARDRPA</sequence>
<keyword evidence="2" id="KW-0238">DNA-binding</keyword>